<dbReference type="Proteomes" id="UP001500200">
    <property type="component" value="Unassembled WGS sequence"/>
</dbReference>
<dbReference type="EMBL" id="BAABKK010000003">
    <property type="protein sequence ID" value="GAA5189427.1"/>
    <property type="molecule type" value="Genomic_DNA"/>
</dbReference>
<organism evidence="1 2">
    <name type="scientific">Arthrobacter gyeryongensis</name>
    <dbReference type="NCBI Taxonomy" id="1650592"/>
    <lineage>
        <taxon>Bacteria</taxon>
        <taxon>Bacillati</taxon>
        <taxon>Actinomycetota</taxon>
        <taxon>Actinomycetes</taxon>
        <taxon>Micrococcales</taxon>
        <taxon>Micrococcaceae</taxon>
        <taxon>Arthrobacter</taxon>
    </lineage>
</organism>
<reference evidence="2" key="1">
    <citation type="journal article" date="2019" name="Int. J. Syst. Evol. Microbiol.">
        <title>The Global Catalogue of Microorganisms (GCM) 10K type strain sequencing project: providing services to taxonomists for standard genome sequencing and annotation.</title>
        <authorList>
            <consortium name="The Broad Institute Genomics Platform"/>
            <consortium name="The Broad Institute Genome Sequencing Center for Infectious Disease"/>
            <person name="Wu L."/>
            <person name="Ma J."/>
        </authorList>
    </citation>
    <scope>NUCLEOTIDE SEQUENCE [LARGE SCALE GENOMIC DNA]</scope>
    <source>
        <strain evidence="2">JCM 18514</strain>
    </source>
</reference>
<accession>A0ABP9S0T8</accession>
<protein>
    <recommendedName>
        <fullName evidence="3">Transposase</fullName>
    </recommendedName>
</protein>
<evidence type="ECO:0000313" key="2">
    <source>
        <dbReference type="Proteomes" id="UP001500200"/>
    </source>
</evidence>
<proteinExistence type="predicted"/>
<keyword evidence="2" id="KW-1185">Reference proteome</keyword>
<dbReference type="RefSeq" id="WP_345447529.1">
    <property type="nucleotide sequence ID" value="NZ_BAABKK010000003.1"/>
</dbReference>
<comment type="caution">
    <text evidence="1">The sequence shown here is derived from an EMBL/GenBank/DDBJ whole genome shotgun (WGS) entry which is preliminary data.</text>
</comment>
<gene>
    <name evidence="1" type="ORF">GCM10023346_03940</name>
</gene>
<name>A0ABP9S0T8_9MICC</name>
<evidence type="ECO:0000313" key="1">
    <source>
        <dbReference type="EMBL" id="GAA5189427.1"/>
    </source>
</evidence>
<evidence type="ECO:0008006" key="3">
    <source>
        <dbReference type="Google" id="ProtNLM"/>
    </source>
</evidence>
<sequence>MKTDRRFVVERWECTQGLTVSVYRKGSHIRTGTVDMAAPTGECVWIASDPYEGRTLIHRSEGYILTVDEQQSAFLNGLT</sequence>